<name>A0AAD5DFA6_9CHLO</name>
<evidence type="ECO:0000313" key="2">
    <source>
        <dbReference type="Proteomes" id="UP001205105"/>
    </source>
</evidence>
<evidence type="ECO:0000313" key="1">
    <source>
        <dbReference type="EMBL" id="KAI7835616.1"/>
    </source>
</evidence>
<dbReference type="Proteomes" id="UP001205105">
    <property type="component" value="Unassembled WGS sequence"/>
</dbReference>
<dbReference type="AlphaFoldDB" id="A0AAD5DFA6"/>
<proteinExistence type="predicted"/>
<reference evidence="1" key="1">
    <citation type="submission" date="2020-11" db="EMBL/GenBank/DDBJ databases">
        <title>Chlorella ohadii genome sequencing and assembly.</title>
        <authorList>
            <person name="Murik O."/>
            <person name="Treves H."/>
            <person name="Kedem I."/>
            <person name="Shotland Y."/>
            <person name="Kaplan A."/>
        </authorList>
    </citation>
    <scope>NUCLEOTIDE SEQUENCE</scope>
    <source>
        <strain evidence="1">1</strain>
    </source>
</reference>
<sequence>MQASPYTDEDGQDVVQLSPAIRADNILYHAEYKAVLRDTVVLELLQKLERIRLARAGESPDLAADLEGITHVKLFACGGAVRRGRTAEQIVELAAAQGLSISVLMPSGEALSLVGGAAPAVQL</sequence>
<organism evidence="1 2">
    <name type="scientific">Chlorella ohadii</name>
    <dbReference type="NCBI Taxonomy" id="2649997"/>
    <lineage>
        <taxon>Eukaryota</taxon>
        <taxon>Viridiplantae</taxon>
        <taxon>Chlorophyta</taxon>
        <taxon>core chlorophytes</taxon>
        <taxon>Trebouxiophyceae</taxon>
        <taxon>Chlorellales</taxon>
        <taxon>Chlorellaceae</taxon>
        <taxon>Chlorella clade</taxon>
        <taxon>Chlorella</taxon>
    </lineage>
</organism>
<keyword evidence="2" id="KW-1185">Reference proteome</keyword>
<accession>A0AAD5DFA6</accession>
<comment type="caution">
    <text evidence="1">The sequence shown here is derived from an EMBL/GenBank/DDBJ whole genome shotgun (WGS) entry which is preliminary data.</text>
</comment>
<protein>
    <submittedName>
        <fullName evidence="1">Uncharacterized protein</fullName>
    </submittedName>
</protein>
<gene>
    <name evidence="1" type="ORF">COHA_010493</name>
</gene>
<dbReference type="EMBL" id="JADXDR010000243">
    <property type="protein sequence ID" value="KAI7835616.1"/>
    <property type="molecule type" value="Genomic_DNA"/>
</dbReference>